<dbReference type="InterPro" id="IPR011010">
    <property type="entry name" value="DNA_brk_join_enz"/>
</dbReference>
<protein>
    <submittedName>
        <fullName evidence="6">Site-specific integrase</fullName>
    </submittedName>
</protein>
<keyword evidence="7" id="KW-1185">Reference proteome</keyword>
<reference evidence="6 7" key="1">
    <citation type="journal article" date="2021" name="Angew. Chem. Int. Ed. Engl.">
        <title>A novel family of nonribosomal peptides modulate collective behavior in Pseudovibrio bacteria isolated from marine sponges.</title>
        <authorList>
            <person name="Ioca L.P."/>
            <person name="Dai Y."/>
            <person name="Kunakom S."/>
            <person name="Diaz-Espinosa J."/>
            <person name="Krunic A."/>
            <person name="Crnkovic C.M."/>
            <person name="Orjala J."/>
            <person name="Sanchez L.M."/>
            <person name="Ferreira A.G."/>
            <person name="Berlinck R.G.S."/>
            <person name="Eustaquio A.S."/>
        </authorList>
    </citation>
    <scope>NUCLEOTIDE SEQUENCE [LARGE SCALE GENOMIC DNA]</scope>
    <source>
        <strain evidence="6 7">Ab134</strain>
        <plasmid evidence="6 7">pAb134-03</plasmid>
    </source>
</reference>
<dbReference type="EMBL" id="CP074129">
    <property type="protein sequence ID" value="QUS59034.1"/>
    <property type="molecule type" value="Genomic_DNA"/>
</dbReference>
<proteinExistence type="predicted"/>
<accession>A0ABX8AZM6</accession>
<dbReference type="Gene3D" id="1.10.150.130">
    <property type="match status" value="1"/>
</dbReference>
<evidence type="ECO:0000256" key="2">
    <source>
        <dbReference type="ARBA" id="ARBA00023125"/>
    </source>
</evidence>
<feature type="domain" description="Core-binding (CB)" evidence="5">
    <location>
        <begin position="11"/>
        <end position="122"/>
    </location>
</feature>
<evidence type="ECO:0000256" key="3">
    <source>
        <dbReference type="ARBA" id="ARBA00023172"/>
    </source>
</evidence>
<gene>
    <name evidence="6" type="ORF">KGB56_25810</name>
</gene>
<dbReference type="SUPFAM" id="SSF56349">
    <property type="entry name" value="DNA breaking-rejoining enzymes"/>
    <property type="match status" value="1"/>
</dbReference>
<keyword evidence="3" id="KW-0233">DNA recombination</keyword>
<dbReference type="InterPro" id="IPR044068">
    <property type="entry name" value="CB"/>
</dbReference>
<keyword evidence="1" id="KW-0229">DNA integration</keyword>
<dbReference type="Gene3D" id="1.10.443.10">
    <property type="entry name" value="Intergrase catalytic core"/>
    <property type="match status" value="1"/>
</dbReference>
<evidence type="ECO:0000313" key="6">
    <source>
        <dbReference type="EMBL" id="QUS59034.1"/>
    </source>
</evidence>
<keyword evidence="6" id="KW-0614">Plasmid</keyword>
<keyword evidence="2 4" id="KW-0238">DNA-binding</keyword>
<geneLocation type="plasmid" evidence="6 7">
    <name>pAb134-03</name>
</geneLocation>
<dbReference type="InterPro" id="IPR013762">
    <property type="entry name" value="Integrase-like_cat_sf"/>
</dbReference>
<evidence type="ECO:0000256" key="4">
    <source>
        <dbReference type="PROSITE-ProRule" id="PRU01248"/>
    </source>
</evidence>
<name>A0ABX8AZM6_9HYPH</name>
<dbReference type="PROSITE" id="PS51900">
    <property type="entry name" value="CB"/>
    <property type="match status" value="1"/>
</dbReference>
<evidence type="ECO:0000256" key="1">
    <source>
        <dbReference type="ARBA" id="ARBA00022908"/>
    </source>
</evidence>
<organism evidence="6 7">
    <name type="scientific">Pseudovibrio brasiliensis</name>
    <dbReference type="NCBI Taxonomy" id="1898042"/>
    <lineage>
        <taxon>Bacteria</taxon>
        <taxon>Pseudomonadati</taxon>
        <taxon>Pseudomonadota</taxon>
        <taxon>Alphaproteobacteria</taxon>
        <taxon>Hyphomicrobiales</taxon>
        <taxon>Stappiaceae</taxon>
        <taxon>Pseudovibrio</taxon>
    </lineage>
</organism>
<evidence type="ECO:0000259" key="5">
    <source>
        <dbReference type="PROSITE" id="PS51900"/>
    </source>
</evidence>
<evidence type="ECO:0000313" key="7">
    <source>
        <dbReference type="Proteomes" id="UP000680706"/>
    </source>
</evidence>
<dbReference type="InterPro" id="IPR010998">
    <property type="entry name" value="Integrase_recombinase_N"/>
</dbReference>
<dbReference type="Proteomes" id="UP000680706">
    <property type="component" value="Plasmid pAb134-03"/>
</dbReference>
<sequence length="391" mass="43804">MWTKIKVTGIQSPIGLIDTYFLVREDRPFGEEHFHVPACLFLLLNSARGESVGTTKSRASDLAIFFNTLEFPSKPRQPRDWRMLTDAERSGYLMFLKEERCNSDATIRRAISTLRAFYRFGRSSIPLHHQSDVSFVFKNRGTSSTLGGNSITPRRVKSNYIDRLLFDVIEAHVEGASSFTRLRNLIGIRLGRNSGLRAHEVTLPGNFDTRKLRSLIAEMHVRGETALEVYILSRKGQKGRSIVIRKRDVALIERFLTGPRSKRPEGDLLCRDDGLSFAIGSTPASGWFRSALVAAMPVLLQKYQDFCRNPSRKFIVAKDALGSLGFHSGRHSYATDLVSEAYEAGTDPKHLLLLRLGHQKPTTLSAYITVEATACGRDIGRANFDIAEGVI</sequence>